<evidence type="ECO:0000256" key="1">
    <source>
        <dbReference type="ARBA" id="ARBA00005709"/>
    </source>
</evidence>
<dbReference type="EMBL" id="X98465">
    <property type="protein sequence ID" value="CAA67105.1"/>
    <property type="molecule type" value="Genomic_DNA"/>
</dbReference>
<dbReference type="Gene3D" id="6.10.10.10">
    <property type="entry name" value="Flagellar export chaperone, C-terminal domain"/>
    <property type="match status" value="1"/>
</dbReference>
<keyword evidence="7" id="KW-0282">Flagellum</keyword>
<keyword evidence="7" id="KW-0969">Cilium</keyword>
<dbReference type="InterPro" id="IPR046358">
    <property type="entry name" value="Flagellin_C"/>
</dbReference>
<dbReference type="SMR" id="P72127"/>
<reference evidence="7" key="1">
    <citation type="journal article" date="1999" name="Appl. Environ. Microbiol.">
        <title>Comparison of flagellin genes from clinical and environmental Pseudomonas aeruginosa isolates.</title>
        <authorList>
            <person name="Morgan J.A."/>
            <person name="Bellingham N.F."/>
            <person name="Winstanley C."/>
            <person name="Ousley M.A."/>
            <person name="Hart C.A."/>
            <person name="Saunders J.R."/>
        </authorList>
    </citation>
    <scope>NUCLEOTIDE SEQUENCE</scope>
</reference>
<feature type="domain" description="Flagellin C-terminal" evidence="6">
    <location>
        <begin position="622"/>
        <end position="700"/>
    </location>
</feature>
<protein>
    <recommendedName>
        <fullName evidence="4">Flagellin</fullName>
    </recommendedName>
</protein>
<evidence type="ECO:0000256" key="3">
    <source>
        <dbReference type="ARBA" id="ARBA00023143"/>
    </source>
</evidence>
<dbReference type="InterPro" id="IPR010810">
    <property type="entry name" value="Flagellin_hook_IN_motif"/>
</dbReference>
<feature type="non-terminal residue" evidence="7">
    <location>
        <position position="700"/>
    </location>
</feature>
<dbReference type="InterPro" id="IPR001029">
    <property type="entry name" value="Flagellin_N"/>
</dbReference>
<accession>P72127</accession>
<sequence>GLQIANRLTSQITGVNTAVKNANDGISIAQTAEGALQESTNILQRMRELSLQAANGSNSDEDRNSLNQEFSALSKELTRIGSTTTFDTGMKLLDGSAGTLSFQVGANANENISFSLGKMDAASLKSTSDTASVVGGPQPNSVLTSTLTQSASVVSTALVGTGSGSLGNVSINGVGVDLSSIADDDGAAAAKAINDSKAGVTATWDATAKTISLSSNKDIKLADVDAGALAKIGLTAGTTDAQISKTATQVGTALAGSGTANFADMAINGSSVALSSIKDNDGAAAVKAINDAKISGVSASRDATTKKITLSSENSDLKVDGAAAGDLEKLGLGAASDTTKTTTAVIDYDDVSINGHPIALNGKTSASDVVQEINKWTSNTGVTASIDDSGKLSLASKNGKIDFGNTNSLALDKLGVSSSAKPTFALEKDTSFVLNGNEIKLSKGDSLDAVAQKINSAGLGVGAAVDNGKLVLNSYGADITLTDGGDKADKWWAGSYRSDQGTTSATTTHAQGNVDLSNQGLAADGSININGTDISFKAGDKIDDVVSKINEQSQATGVSAAKDAHGLLVLNSNSDFTLGVPTGAGATDATAALGLTAGTSIAQETSVAELDIKTAFDAQKSIQVIDSALKQIDSQRAELGAVQNRFDSTISNLQSISENATSARSRVQDTDFAAETAEMTKQQTLQQASTAVLAQANQLP</sequence>
<dbReference type="SUPFAM" id="SSF64518">
    <property type="entry name" value="Phase 1 flagellin"/>
    <property type="match status" value="2"/>
</dbReference>
<comment type="subcellular location">
    <subcellularLocation>
        <location evidence="4">Secreted</location>
    </subcellularLocation>
    <subcellularLocation>
        <location evidence="4">Bacterial flagellum</location>
    </subcellularLocation>
</comment>
<keyword evidence="7" id="KW-0966">Cell projection</keyword>
<dbReference type="PANTHER" id="PTHR42792">
    <property type="entry name" value="FLAGELLIN"/>
    <property type="match status" value="1"/>
</dbReference>
<feature type="non-terminal residue" evidence="7">
    <location>
        <position position="1"/>
    </location>
</feature>
<evidence type="ECO:0000256" key="2">
    <source>
        <dbReference type="ARBA" id="ARBA00022525"/>
    </source>
</evidence>
<dbReference type="InterPro" id="IPR001492">
    <property type="entry name" value="Flagellin"/>
</dbReference>
<comment type="similarity">
    <text evidence="1 4">Belongs to the bacterial flagellin family.</text>
</comment>
<keyword evidence="3 4" id="KW-0975">Bacterial flagellum</keyword>
<keyword evidence="2 4" id="KW-0964">Secreted</keyword>
<dbReference type="InterPro" id="IPR042187">
    <property type="entry name" value="Flagellin_C_sub2"/>
</dbReference>
<dbReference type="Pfam" id="PF00669">
    <property type="entry name" value="Flagellin_N"/>
    <property type="match status" value="1"/>
</dbReference>
<evidence type="ECO:0000259" key="6">
    <source>
        <dbReference type="Pfam" id="PF00700"/>
    </source>
</evidence>
<organism evidence="7">
    <name type="scientific">Pseudomonas aeruginosa</name>
    <dbReference type="NCBI Taxonomy" id="287"/>
    <lineage>
        <taxon>Bacteria</taxon>
        <taxon>Pseudomonadati</taxon>
        <taxon>Pseudomonadota</taxon>
        <taxon>Gammaproteobacteria</taxon>
        <taxon>Pseudomonadales</taxon>
        <taxon>Pseudomonadaceae</taxon>
        <taxon>Pseudomonas</taxon>
    </lineage>
</organism>
<dbReference type="GO" id="GO:0009288">
    <property type="term" value="C:bacterial-type flagellum"/>
    <property type="evidence" value="ECO:0007669"/>
    <property type="project" value="UniProtKB-SubCell"/>
</dbReference>
<feature type="domain" description="Flagellin N-terminal" evidence="5">
    <location>
        <begin position="1"/>
        <end position="96"/>
    </location>
</feature>
<proteinExistence type="inferred from homology"/>
<dbReference type="Gene3D" id="3.30.70.2120">
    <property type="match status" value="3"/>
</dbReference>
<dbReference type="Pfam" id="PF00700">
    <property type="entry name" value="Flagellin_C"/>
    <property type="match status" value="1"/>
</dbReference>
<dbReference type="GO" id="GO:0005576">
    <property type="term" value="C:extracellular region"/>
    <property type="evidence" value="ECO:0007669"/>
    <property type="project" value="UniProtKB-SubCell"/>
</dbReference>
<dbReference type="Pfam" id="PF07196">
    <property type="entry name" value="Flagellin_IN"/>
    <property type="match status" value="4"/>
</dbReference>
<evidence type="ECO:0000313" key="7">
    <source>
        <dbReference type="EMBL" id="CAA67105.1"/>
    </source>
</evidence>
<evidence type="ECO:0000259" key="5">
    <source>
        <dbReference type="Pfam" id="PF00669"/>
    </source>
</evidence>
<comment type="function">
    <text evidence="4">Flagellin is the subunit protein which polymerizes to form the filaments of bacterial flagella.</text>
</comment>
<dbReference type="GO" id="GO:0005198">
    <property type="term" value="F:structural molecule activity"/>
    <property type="evidence" value="ECO:0007669"/>
    <property type="project" value="UniProtKB-UniRule"/>
</dbReference>
<dbReference type="PRINTS" id="PR00207">
    <property type="entry name" value="FLAGELLIN"/>
</dbReference>
<dbReference type="AlphaFoldDB" id="P72127"/>
<evidence type="ECO:0000256" key="4">
    <source>
        <dbReference type="RuleBase" id="RU362073"/>
    </source>
</evidence>
<dbReference type="Gene3D" id="1.20.1330.10">
    <property type="entry name" value="f41 fragment of flagellin, N-terminal domain"/>
    <property type="match status" value="2"/>
</dbReference>
<name>P72127_PSEAI</name>
<dbReference type="PANTHER" id="PTHR42792:SF2">
    <property type="entry name" value="FLAGELLIN"/>
    <property type="match status" value="1"/>
</dbReference>